<dbReference type="InterPro" id="IPR003690">
    <property type="entry name" value="MTERF"/>
</dbReference>
<dbReference type="PANTHER" id="PTHR13068:SF202">
    <property type="entry name" value="OS05G0413000 PROTEIN"/>
    <property type="match status" value="1"/>
</dbReference>
<keyword evidence="6" id="KW-1185">Reference proteome</keyword>
<keyword evidence="3" id="KW-0809">Transit peptide</keyword>
<keyword evidence="2" id="KW-0805">Transcription regulation</keyword>
<reference evidence="5" key="1">
    <citation type="submission" date="2024-10" db="EMBL/GenBank/DDBJ databases">
        <authorList>
            <person name="Ryan C."/>
        </authorList>
    </citation>
    <scope>NUCLEOTIDE SEQUENCE [LARGE SCALE GENOMIC DNA]</scope>
</reference>
<dbReference type="GO" id="GO:0006353">
    <property type="term" value="P:DNA-templated transcription termination"/>
    <property type="evidence" value="ECO:0007669"/>
    <property type="project" value="UniProtKB-KW"/>
</dbReference>
<evidence type="ECO:0000313" key="5">
    <source>
        <dbReference type="EMBL" id="CAL5095103.1"/>
    </source>
</evidence>
<dbReference type="InterPro" id="IPR038538">
    <property type="entry name" value="MTERF_sf"/>
</dbReference>
<keyword evidence="2" id="KW-0806">Transcription termination</keyword>
<gene>
    <name evidence="5" type="ORF">URODEC1_LOCUS116217</name>
</gene>
<dbReference type="EMBL" id="OZ075119">
    <property type="protein sequence ID" value="CAL5095103.1"/>
    <property type="molecule type" value="Genomic_DNA"/>
</dbReference>
<organism evidence="5 6">
    <name type="scientific">Urochloa decumbens</name>
    <dbReference type="NCBI Taxonomy" id="240449"/>
    <lineage>
        <taxon>Eukaryota</taxon>
        <taxon>Viridiplantae</taxon>
        <taxon>Streptophyta</taxon>
        <taxon>Embryophyta</taxon>
        <taxon>Tracheophyta</taxon>
        <taxon>Spermatophyta</taxon>
        <taxon>Magnoliopsida</taxon>
        <taxon>Liliopsida</taxon>
        <taxon>Poales</taxon>
        <taxon>Poaceae</taxon>
        <taxon>PACMAD clade</taxon>
        <taxon>Panicoideae</taxon>
        <taxon>Panicodae</taxon>
        <taxon>Paniceae</taxon>
        <taxon>Melinidinae</taxon>
        <taxon>Urochloa</taxon>
    </lineage>
</organism>
<dbReference type="Pfam" id="PF02536">
    <property type="entry name" value="mTERF"/>
    <property type="match status" value="1"/>
</dbReference>
<dbReference type="Proteomes" id="UP001497457">
    <property type="component" value="Chromosome 9rd"/>
</dbReference>
<feature type="chain" id="PRO_5044889906" evidence="4">
    <location>
        <begin position="29"/>
        <end position="346"/>
    </location>
</feature>
<protein>
    <submittedName>
        <fullName evidence="5">Uncharacterized protein</fullName>
    </submittedName>
</protein>
<evidence type="ECO:0000256" key="2">
    <source>
        <dbReference type="ARBA" id="ARBA00022472"/>
    </source>
</evidence>
<evidence type="ECO:0000256" key="4">
    <source>
        <dbReference type="SAM" id="SignalP"/>
    </source>
</evidence>
<evidence type="ECO:0000256" key="3">
    <source>
        <dbReference type="ARBA" id="ARBA00022946"/>
    </source>
</evidence>
<sequence>MLAAVRRRHLSFPLGALAAAAFSSTAAADPSVSYLISRCGLSPTSAARAAPSVLPGRRRAGGRPKTLQPKLDFLASVGVSAPLLPRLISVTPILLHHGVEDHLAPLFAALREVLGGSDNRVVAVLRLKPYVARCMPKTTLLRDVHGLPADEVASLVALQPSVIMLTPDRINEIVDAVRGVGVEPGSPKFVYVFSVFTKMKATTLESKIAYYRRLSFDSDSITQIIRRHPASMAISEKKISEIVGFLTGKAGLSLEDIVAYPYMLVRSLENLSRRCAVFAVLARAGKRPGQLLPLALMSSNRRFLKMHVQPHMDELPDVRWAMKGEIPFDGFGGSEEKPKGLQGRRR</sequence>
<dbReference type="AlphaFoldDB" id="A0ABC9GI10"/>
<accession>A0ABC9GI10</accession>
<name>A0ABC9GI10_9POAL</name>
<evidence type="ECO:0000313" key="6">
    <source>
        <dbReference type="Proteomes" id="UP001497457"/>
    </source>
</evidence>
<keyword evidence="2" id="KW-0804">Transcription</keyword>
<evidence type="ECO:0000256" key="1">
    <source>
        <dbReference type="ARBA" id="ARBA00007692"/>
    </source>
</evidence>
<comment type="similarity">
    <text evidence="1">Belongs to the mTERF family.</text>
</comment>
<dbReference type="PANTHER" id="PTHR13068">
    <property type="entry name" value="CGI-12 PROTEIN-RELATED"/>
    <property type="match status" value="1"/>
</dbReference>
<dbReference type="SMART" id="SM00733">
    <property type="entry name" value="Mterf"/>
    <property type="match status" value="4"/>
</dbReference>
<feature type="signal peptide" evidence="4">
    <location>
        <begin position="1"/>
        <end position="28"/>
    </location>
</feature>
<proteinExistence type="inferred from homology"/>
<dbReference type="Gene3D" id="1.25.70.10">
    <property type="entry name" value="Transcription termination factor 3, mitochondrial"/>
    <property type="match status" value="1"/>
</dbReference>
<keyword evidence="4" id="KW-0732">Signal</keyword>